<reference evidence="3 4" key="1">
    <citation type="submission" date="2019-06" db="EMBL/GenBank/DDBJ databases">
        <title>Whole genome shotgun sequence of Zoogloea ramigera NBRC 15342.</title>
        <authorList>
            <person name="Hosoyama A."/>
            <person name="Uohara A."/>
            <person name="Ohji S."/>
            <person name="Ichikawa N."/>
        </authorList>
    </citation>
    <scope>NUCLEOTIDE SEQUENCE [LARGE SCALE GENOMIC DNA]</scope>
    <source>
        <strain evidence="3 4">NBRC 15342</strain>
    </source>
</reference>
<feature type="compositionally biased region" description="Low complexity" evidence="1">
    <location>
        <begin position="49"/>
        <end position="64"/>
    </location>
</feature>
<evidence type="ECO:0000259" key="2">
    <source>
        <dbReference type="Pfam" id="PF13511"/>
    </source>
</evidence>
<dbReference type="Pfam" id="PF13511">
    <property type="entry name" value="DUF4124"/>
    <property type="match status" value="1"/>
</dbReference>
<comment type="caution">
    <text evidence="3">The sequence shown here is derived from an EMBL/GenBank/DDBJ whole genome shotgun (WGS) entry which is preliminary data.</text>
</comment>
<accession>A0A4Y4CNK1</accession>
<gene>
    <name evidence="3" type="ORF">ZRA01_05210</name>
</gene>
<evidence type="ECO:0000313" key="3">
    <source>
        <dbReference type="EMBL" id="GEC94448.1"/>
    </source>
</evidence>
<evidence type="ECO:0000313" key="4">
    <source>
        <dbReference type="Proteomes" id="UP000318422"/>
    </source>
</evidence>
<feature type="region of interest" description="Disordered" evidence="1">
    <location>
        <begin position="49"/>
        <end position="103"/>
    </location>
</feature>
<feature type="compositionally biased region" description="Basic and acidic residues" evidence="1">
    <location>
        <begin position="87"/>
        <end position="103"/>
    </location>
</feature>
<dbReference type="InterPro" id="IPR025392">
    <property type="entry name" value="DUF4124"/>
</dbReference>
<dbReference type="RefSeq" id="WP_170182885.1">
    <property type="nucleotide sequence ID" value="NZ_BJNV01000006.1"/>
</dbReference>
<sequence>MLHKLPAVVLTLAATVAYGQEIYSWKDASGGVHYSDMPPAEAKVRTLRKAPLAPEKAAAPADGRPAPPSLAERELAFKKRRASTAEAEEKANNERTATDARQKECSEAKAQLLAMQDGQRVARFVENGERVVLDDAEHEAEVERLSKYVARNCK</sequence>
<proteinExistence type="predicted"/>
<dbReference type="AlphaFoldDB" id="A0A4Y4CNK1"/>
<dbReference type="EMBL" id="BJNV01000006">
    <property type="protein sequence ID" value="GEC94448.1"/>
    <property type="molecule type" value="Genomic_DNA"/>
</dbReference>
<name>A0A4Y4CNK1_ZOORA</name>
<feature type="domain" description="DUF4124" evidence="2">
    <location>
        <begin position="10"/>
        <end position="62"/>
    </location>
</feature>
<organism evidence="3 4">
    <name type="scientific">Zoogloea ramigera</name>
    <dbReference type="NCBI Taxonomy" id="350"/>
    <lineage>
        <taxon>Bacteria</taxon>
        <taxon>Pseudomonadati</taxon>
        <taxon>Pseudomonadota</taxon>
        <taxon>Betaproteobacteria</taxon>
        <taxon>Rhodocyclales</taxon>
        <taxon>Zoogloeaceae</taxon>
        <taxon>Zoogloea</taxon>
    </lineage>
</organism>
<evidence type="ECO:0000256" key="1">
    <source>
        <dbReference type="SAM" id="MobiDB-lite"/>
    </source>
</evidence>
<protein>
    <recommendedName>
        <fullName evidence="2">DUF4124 domain-containing protein</fullName>
    </recommendedName>
</protein>
<keyword evidence="4" id="KW-1185">Reference proteome</keyword>
<dbReference type="Proteomes" id="UP000318422">
    <property type="component" value="Unassembled WGS sequence"/>
</dbReference>